<dbReference type="VEuPathDB" id="VectorBase:ACON009912"/>
<sequence length="74" mass="7979">AVSTCERTSIAYCCCCCCCVLCEKLLLEKIYALPTRRESPSVRNDIAAAESNGAAKTAEHSAAVCERVHKIVSK</sequence>
<protein>
    <submittedName>
        <fullName evidence="1">Uncharacterized protein</fullName>
    </submittedName>
</protein>
<organism evidence="1 2">
    <name type="scientific">Anopheles coluzzii</name>
    <name type="common">African malaria mosquito</name>
    <dbReference type="NCBI Taxonomy" id="1518534"/>
    <lineage>
        <taxon>Eukaryota</taxon>
        <taxon>Metazoa</taxon>
        <taxon>Ecdysozoa</taxon>
        <taxon>Arthropoda</taxon>
        <taxon>Hexapoda</taxon>
        <taxon>Insecta</taxon>
        <taxon>Pterygota</taxon>
        <taxon>Neoptera</taxon>
        <taxon>Endopterygota</taxon>
        <taxon>Diptera</taxon>
        <taxon>Nematocera</taxon>
        <taxon>Culicoidea</taxon>
        <taxon>Culicidae</taxon>
        <taxon>Anophelinae</taxon>
        <taxon>Anopheles</taxon>
    </lineage>
</organism>
<name>A0A6E8W039_ANOCL</name>
<reference key="1">
    <citation type="journal article" date="2019" name="Genes (Basel)">
        <title>A High-Quality De novo Genome Assembly from a Single Mosquito Using PacBio Sequencing.</title>
        <authorList>
            <person name="Kingan S.B."/>
            <person name="Heaton H."/>
            <person name="Cudini J."/>
            <person name="Lambert C.C."/>
            <person name="Baybayan P."/>
            <person name="Galvin B.D."/>
            <person name="Durbin R."/>
            <person name="Korlach J."/>
            <person name="Lawniczak M.K.N."/>
        </authorList>
    </citation>
    <scope>NUCLEOTIDE SEQUENCE [LARGE SCALE GENOMIC DNA]</scope>
    <source>
        <strain>Mali-NIH</strain>
    </source>
</reference>
<evidence type="ECO:0000313" key="2">
    <source>
        <dbReference type="Proteomes" id="UP001105220"/>
    </source>
</evidence>
<dbReference type="Proteomes" id="UP001105220">
    <property type="component" value="Unplaced"/>
</dbReference>
<proteinExistence type="predicted"/>
<dbReference type="AlphaFoldDB" id="A0A6E8W039"/>
<keyword evidence="2" id="KW-1185">Reference proteome</keyword>
<dbReference type="EnsemblMetazoa" id="ACON009912-RA">
    <property type="protein sequence ID" value="ACON009912-PA"/>
    <property type="gene ID" value="ACON009912"/>
</dbReference>
<reference evidence="1" key="2">
    <citation type="submission" date="2020-05" db="UniProtKB">
        <authorList>
            <consortium name="EnsemblMetazoa"/>
        </authorList>
    </citation>
    <scope>IDENTIFICATION</scope>
    <source>
        <strain evidence="1">Ngousso</strain>
    </source>
</reference>
<accession>A0A6E8W039</accession>
<evidence type="ECO:0000313" key="1">
    <source>
        <dbReference type="EnsemblMetazoa" id="ACON009912-PA"/>
    </source>
</evidence>